<sequence>MVASFFFIFNCQEIQNKDYRTQNLFLFTLFCMYLHCLFINRHCLLLLPDISTYLFVLLVSLLCVQVTADHHTMAPRGTPKATQIPLIERGNSISNVPKSMVLPVRSRTNTGNKAVPPVGRKGSSPLPTPNSKAGAKRLMNPVRPLQDKPLEKKVTAPTTPGRRARPPTNNTESVKKSIKKKRTLKPAHSGVPVPEKMKKLLLTKFLQDENESRLK</sequence>
<dbReference type="EMBL" id="JAHIBW010000009">
    <property type="protein sequence ID" value="KAG7308114.1"/>
    <property type="molecule type" value="Genomic_DNA"/>
</dbReference>
<keyword evidence="4" id="KW-1185">Reference proteome</keyword>
<keyword evidence="2" id="KW-0472">Membrane</keyword>
<feature type="transmembrane region" description="Helical" evidence="2">
    <location>
        <begin position="24"/>
        <end position="44"/>
    </location>
</feature>
<keyword evidence="2" id="KW-1133">Transmembrane helix</keyword>
<comment type="caution">
    <text evidence="3">The sequence shown here is derived from an EMBL/GenBank/DDBJ whole genome shotgun (WGS) entry which is preliminary data.</text>
</comment>
<feature type="transmembrane region" description="Helical" evidence="2">
    <location>
        <begin position="50"/>
        <end position="68"/>
    </location>
</feature>
<name>A0ABQ7QSW2_PLUXY</name>
<evidence type="ECO:0000256" key="1">
    <source>
        <dbReference type="SAM" id="MobiDB-lite"/>
    </source>
</evidence>
<gene>
    <name evidence="3" type="ORF">JYU34_006775</name>
</gene>
<accession>A0ABQ7QSW2</accession>
<evidence type="ECO:0000313" key="3">
    <source>
        <dbReference type="EMBL" id="KAG7308114.1"/>
    </source>
</evidence>
<organism evidence="3 4">
    <name type="scientific">Plutella xylostella</name>
    <name type="common">Diamondback moth</name>
    <name type="synonym">Plutella maculipennis</name>
    <dbReference type="NCBI Taxonomy" id="51655"/>
    <lineage>
        <taxon>Eukaryota</taxon>
        <taxon>Metazoa</taxon>
        <taxon>Ecdysozoa</taxon>
        <taxon>Arthropoda</taxon>
        <taxon>Hexapoda</taxon>
        <taxon>Insecta</taxon>
        <taxon>Pterygota</taxon>
        <taxon>Neoptera</taxon>
        <taxon>Endopterygota</taxon>
        <taxon>Lepidoptera</taxon>
        <taxon>Glossata</taxon>
        <taxon>Ditrysia</taxon>
        <taxon>Yponomeutoidea</taxon>
        <taxon>Plutellidae</taxon>
        <taxon>Plutella</taxon>
    </lineage>
</organism>
<protein>
    <submittedName>
        <fullName evidence="3">Uncharacterized protein</fullName>
    </submittedName>
</protein>
<evidence type="ECO:0000313" key="4">
    <source>
        <dbReference type="Proteomes" id="UP000823941"/>
    </source>
</evidence>
<proteinExistence type="predicted"/>
<keyword evidence="2" id="KW-0812">Transmembrane</keyword>
<reference evidence="3 4" key="1">
    <citation type="submission" date="2021-06" db="EMBL/GenBank/DDBJ databases">
        <title>A haploid diamondback moth (Plutella xylostella L.) genome assembly resolves 31 chromosomes and identifies a diamide resistance mutation.</title>
        <authorList>
            <person name="Ward C.M."/>
            <person name="Perry K.D."/>
            <person name="Baker G."/>
            <person name="Powis K."/>
            <person name="Heckel D.G."/>
            <person name="Baxter S.W."/>
        </authorList>
    </citation>
    <scope>NUCLEOTIDE SEQUENCE [LARGE SCALE GENOMIC DNA]</scope>
    <source>
        <strain evidence="3 4">LV</strain>
        <tissue evidence="3">Single pupa</tissue>
    </source>
</reference>
<feature type="compositionally biased region" description="Basic residues" evidence="1">
    <location>
        <begin position="176"/>
        <end position="185"/>
    </location>
</feature>
<evidence type="ECO:0000256" key="2">
    <source>
        <dbReference type="SAM" id="Phobius"/>
    </source>
</evidence>
<feature type="region of interest" description="Disordered" evidence="1">
    <location>
        <begin position="107"/>
        <end position="195"/>
    </location>
</feature>
<dbReference type="Proteomes" id="UP000823941">
    <property type="component" value="Chromosome 9"/>
</dbReference>
<feature type="compositionally biased region" description="Basic and acidic residues" evidence="1">
    <location>
        <begin position="145"/>
        <end position="154"/>
    </location>
</feature>
<feature type="compositionally biased region" description="Low complexity" evidence="1">
    <location>
        <begin position="155"/>
        <end position="171"/>
    </location>
</feature>